<feature type="region of interest" description="Disordered" evidence="1">
    <location>
        <begin position="1"/>
        <end position="79"/>
    </location>
</feature>
<comment type="caution">
    <text evidence="2">The sequence shown here is derived from an EMBL/GenBank/DDBJ whole genome shotgun (WGS) entry which is preliminary data.</text>
</comment>
<organism evidence="2 3">
    <name type="scientific">Bordetella genomosp. 11</name>
    <dbReference type="NCBI Taxonomy" id="1416808"/>
    <lineage>
        <taxon>Bacteria</taxon>
        <taxon>Pseudomonadati</taxon>
        <taxon>Pseudomonadota</taxon>
        <taxon>Betaproteobacteria</taxon>
        <taxon>Burkholderiales</taxon>
        <taxon>Alcaligenaceae</taxon>
        <taxon>Bordetella</taxon>
    </lineage>
</organism>
<feature type="compositionally biased region" description="Basic and acidic residues" evidence="1">
    <location>
        <begin position="52"/>
        <end position="79"/>
    </location>
</feature>
<name>A0A261UDD4_9BORD</name>
<dbReference type="Proteomes" id="UP000215767">
    <property type="component" value="Unassembled WGS sequence"/>
</dbReference>
<accession>A0A261UDD4</accession>
<gene>
    <name evidence="2" type="ORF">CAL28_08820</name>
</gene>
<dbReference type="OrthoDB" id="8966764at2"/>
<dbReference type="EMBL" id="NEVS01000004">
    <property type="protein sequence ID" value="OZI59615.1"/>
    <property type="molecule type" value="Genomic_DNA"/>
</dbReference>
<reference evidence="3" key="1">
    <citation type="submission" date="2017-05" db="EMBL/GenBank/DDBJ databases">
        <title>Complete and WGS of Bordetella genogroups.</title>
        <authorList>
            <person name="Spilker T."/>
            <person name="Lipuma J."/>
        </authorList>
    </citation>
    <scope>NUCLEOTIDE SEQUENCE [LARGE SCALE GENOMIC DNA]</scope>
    <source>
        <strain evidence="3">AU8856</strain>
    </source>
</reference>
<dbReference type="RefSeq" id="WP_094841048.1">
    <property type="nucleotide sequence ID" value="NZ_NEVS01000004.1"/>
</dbReference>
<sequence length="79" mass="8700">MTRENPKQGGQSKADKDADRQGDKVPTYQEALDEAVEESFPASDPISPGVAEKADRKVSTAKDEVDWKADHDKSGKQRK</sequence>
<evidence type="ECO:0000313" key="2">
    <source>
        <dbReference type="EMBL" id="OZI59615.1"/>
    </source>
</evidence>
<keyword evidence="3" id="KW-1185">Reference proteome</keyword>
<proteinExistence type="predicted"/>
<evidence type="ECO:0000256" key="1">
    <source>
        <dbReference type="SAM" id="MobiDB-lite"/>
    </source>
</evidence>
<dbReference type="AlphaFoldDB" id="A0A261UDD4"/>
<evidence type="ECO:0000313" key="3">
    <source>
        <dbReference type="Proteomes" id="UP000215767"/>
    </source>
</evidence>
<feature type="compositionally biased region" description="Basic and acidic residues" evidence="1">
    <location>
        <begin position="13"/>
        <end position="23"/>
    </location>
</feature>
<protein>
    <submittedName>
        <fullName evidence="2">Uncharacterized protein</fullName>
    </submittedName>
</protein>